<organism evidence="2 3">
    <name type="scientific">Aspergillus niger ATCC 13496</name>
    <dbReference type="NCBI Taxonomy" id="1353008"/>
    <lineage>
        <taxon>Eukaryota</taxon>
        <taxon>Fungi</taxon>
        <taxon>Dikarya</taxon>
        <taxon>Ascomycota</taxon>
        <taxon>Pezizomycotina</taxon>
        <taxon>Eurotiomycetes</taxon>
        <taxon>Eurotiomycetidae</taxon>
        <taxon>Eurotiales</taxon>
        <taxon>Aspergillaceae</taxon>
        <taxon>Aspergillus</taxon>
        <taxon>Aspergillus subgen. Circumdati</taxon>
    </lineage>
</organism>
<evidence type="ECO:0000256" key="1">
    <source>
        <dbReference type="SAM" id="MobiDB-lite"/>
    </source>
</evidence>
<dbReference type="VEuPathDB" id="FungiDB:M747DRAFT_139339"/>
<dbReference type="AlphaFoldDB" id="A0A370BIW2"/>
<name>A0A370BIW2_ASPNG</name>
<dbReference type="EMBL" id="KZ851948">
    <property type="protein sequence ID" value="RDH15466.1"/>
    <property type="molecule type" value="Genomic_DNA"/>
</dbReference>
<dbReference type="Proteomes" id="UP000253845">
    <property type="component" value="Unassembled WGS sequence"/>
</dbReference>
<sequence length="168" mass="18800">MLQPTNQIAPATSSCPSDAPVNQNTLQFHSAHQMTRARSRDRVLWIGSPRYGHPTRRQHARQQESRHGAHVMPVHLATRHAVLSFTTVLNLMHITLEEVKETRNESNGQDRVMTLVSELLRARMRNAGDGFKQGSGWCLNINSRVGMSIGPSVGEEYGGRLRDYTSMG</sequence>
<proteinExistence type="predicted"/>
<protein>
    <submittedName>
        <fullName evidence="2">Uncharacterized protein</fullName>
    </submittedName>
</protein>
<evidence type="ECO:0000313" key="3">
    <source>
        <dbReference type="Proteomes" id="UP000253845"/>
    </source>
</evidence>
<feature type="region of interest" description="Disordered" evidence="1">
    <location>
        <begin position="1"/>
        <end position="21"/>
    </location>
</feature>
<accession>A0A370BIW2</accession>
<reference evidence="2 3" key="1">
    <citation type="submission" date="2018-07" db="EMBL/GenBank/DDBJ databases">
        <title>Section-level genome sequencing of Aspergillus section Nigri to investigate inter- and intra-species variation.</title>
        <authorList>
            <consortium name="DOE Joint Genome Institute"/>
            <person name="Vesth T.C."/>
            <person name="Nybo J.L."/>
            <person name="Theobald S."/>
            <person name="Frisvad J.C."/>
            <person name="Larsen T.O."/>
            <person name="Nielsen K.F."/>
            <person name="Hoof J.B."/>
            <person name="Brandl J."/>
            <person name="Salamov A."/>
            <person name="Riley R."/>
            <person name="Gladden J.M."/>
            <person name="Phatale P."/>
            <person name="Nielsen M.T."/>
            <person name="Lyhne E.K."/>
            <person name="Kogle M.E."/>
            <person name="Strasser K."/>
            <person name="McDonnell E."/>
            <person name="Barry K."/>
            <person name="Clum A."/>
            <person name="Chen C."/>
            <person name="Nolan M."/>
            <person name="Sandor L."/>
            <person name="Kuo A."/>
            <person name="Lipzen A."/>
            <person name="Hainaut M."/>
            <person name="Drula E."/>
            <person name="Tsang A."/>
            <person name="Magnuson J.K."/>
            <person name="Henrissat B."/>
            <person name="Wiebenga A."/>
            <person name="Simmons B.A."/>
            <person name="Makela M.R."/>
            <person name="De vries R.P."/>
            <person name="Grigoriev I.V."/>
            <person name="Mortensen U.H."/>
            <person name="Baker S.E."/>
            <person name="Andersen M.R."/>
        </authorList>
    </citation>
    <scope>NUCLEOTIDE SEQUENCE [LARGE SCALE GENOMIC DNA]</scope>
    <source>
        <strain evidence="2 3">ATCC 13496</strain>
    </source>
</reference>
<gene>
    <name evidence="2" type="ORF">M747DRAFT_139339</name>
</gene>
<evidence type="ECO:0000313" key="2">
    <source>
        <dbReference type="EMBL" id="RDH15466.1"/>
    </source>
</evidence>